<reference evidence="4 5" key="1">
    <citation type="journal article" date="2020" name="Mol. Plant">
        <title>The Chromosome-Based Rubber Tree Genome Provides New Insights into Spurge Genome Evolution and Rubber Biosynthesis.</title>
        <authorList>
            <person name="Liu J."/>
            <person name="Shi C."/>
            <person name="Shi C.C."/>
            <person name="Li W."/>
            <person name="Zhang Q.J."/>
            <person name="Zhang Y."/>
            <person name="Li K."/>
            <person name="Lu H.F."/>
            <person name="Shi C."/>
            <person name="Zhu S.T."/>
            <person name="Xiao Z.Y."/>
            <person name="Nan H."/>
            <person name="Yue Y."/>
            <person name="Zhu X.G."/>
            <person name="Wu Y."/>
            <person name="Hong X.N."/>
            <person name="Fan G.Y."/>
            <person name="Tong Y."/>
            <person name="Zhang D."/>
            <person name="Mao C.L."/>
            <person name="Liu Y.L."/>
            <person name="Hao S.J."/>
            <person name="Liu W.Q."/>
            <person name="Lv M.Q."/>
            <person name="Zhang H.B."/>
            <person name="Liu Y."/>
            <person name="Hu-Tang G.R."/>
            <person name="Wang J.P."/>
            <person name="Wang J.H."/>
            <person name="Sun Y.H."/>
            <person name="Ni S.B."/>
            <person name="Chen W.B."/>
            <person name="Zhang X.C."/>
            <person name="Jiao Y.N."/>
            <person name="Eichler E.E."/>
            <person name="Li G.H."/>
            <person name="Liu X."/>
            <person name="Gao L.Z."/>
        </authorList>
    </citation>
    <scope>NUCLEOTIDE SEQUENCE [LARGE SCALE GENOMIC DNA]</scope>
    <source>
        <strain evidence="5">cv. GT1</strain>
        <tissue evidence="4">Leaf</tissue>
    </source>
</reference>
<name>A0A6A6K5M3_HEVBR</name>
<dbReference type="Gene3D" id="4.10.60.10">
    <property type="entry name" value="Zinc finger, CCHC-type"/>
    <property type="match status" value="1"/>
</dbReference>
<comment type="caution">
    <text evidence="4">The sequence shown here is derived from an EMBL/GenBank/DDBJ whole genome shotgun (WGS) entry which is preliminary data.</text>
</comment>
<keyword evidence="1" id="KW-0863">Zinc-finger</keyword>
<dbReference type="SUPFAM" id="SSF57756">
    <property type="entry name" value="Retrovirus zinc finger-like domains"/>
    <property type="match status" value="1"/>
</dbReference>
<evidence type="ECO:0000313" key="4">
    <source>
        <dbReference type="EMBL" id="KAF2283386.1"/>
    </source>
</evidence>
<feature type="region of interest" description="Disordered" evidence="2">
    <location>
        <begin position="125"/>
        <end position="147"/>
    </location>
</feature>
<feature type="region of interest" description="Disordered" evidence="2">
    <location>
        <begin position="8"/>
        <end position="54"/>
    </location>
</feature>
<proteinExistence type="predicted"/>
<evidence type="ECO:0000313" key="5">
    <source>
        <dbReference type="Proteomes" id="UP000467840"/>
    </source>
</evidence>
<feature type="region of interest" description="Disordered" evidence="2">
    <location>
        <begin position="69"/>
        <end position="88"/>
    </location>
</feature>
<dbReference type="InterPro" id="IPR036875">
    <property type="entry name" value="Znf_CCHC_sf"/>
</dbReference>
<accession>A0A6A6K5M3</accession>
<evidence type="ECO:0000256" key="2">
    <source>
        <dbReference type="SAM" id="MobiDB-lite"/>
    </source>
</evidence>
<dbReference type="Pfam" id="PF00098">
    <property type="entry name" value="zf-CCHC"/>
    <property type="match status" value="1"/>
</dbReference>
<feature type="domain" description="CCHC-type" evidence="3">
    <location>
        <begin position="96"/>
        <end position="112"/>
    </location>
</feature>
<keyword evidence="1" id="KW-0479">Metal-binding</keyword>
<organism evidence="4 5">
    <name type="scientific">Hevea brasiliensis</name>
    <name type="common">Para rubber tree</name>
    <name type="synonym">Siphonia brasiliensis</name>
    <dbReference type="NCBI Taxonomy" id="3981"/>
    <lineage>
        <taxon>Eukaryota</taxon>
        <taxon>Viridiplantae</taxon>
        <taxon>Streptophyta</taxon>
        <taxon>Embryophyta</taxon>
        <taxon>Tracheophyta</taxon>
        <taxon>Spermatophyta</taxon>
        <taxon>Magnoliopsida</taxon>
        <taxon>eudicotyledons</taxon>
        <taxon>Gunneridae</taxon>
        <taxon>Pentapetalae</taxon>
        <taxon>rosids</taxon>
        <taxon>fabids</taxon>
        <taxon>Malpighiales</taxon>
        <taxon>Euphorbiaceae</taxon>
        <taxon>Crotonoideae</taxon>
        <taxon>Micrandreae</taxon>
        <taxon>Hevea</taxon>
    </lineage>
</organism>
<dbReference type="InterPro" id="IPR001878">
    <property type="entry name" value="Znf_CCHC"/>
</dbReference>
<dbReference type="Proteomes" id="UP000467840">
    <property type="component" value="Chromosome 12"/>
</dbReference>
<protein>
    <recommendedName>
        <fullName evidence="3">CCHC-type domain-containing protein</fullName>
    </recommendedName>
</protein>
<feature type="compositionally biased region" description="Polar residues" evidence="2">
    <location>
        <begin position="71"/>
        <end position="88"/>
    </location>
</feature>
<gene>
    <name evidence="4" type="ORF">GH714_003756</name>
</gene>
<feature type="compositionally biased region" description="Basic and acidic residues" evidence="2">
    <location>
        <begin position="22"/>
        <end position="32"/>
    </location>
</feature>
<dbReference type="SMART" id="SM00343">
    <property type="entry name" value="ZnF_C2HC"/>
    <property type="match status" value="1"/>
</dbReference>
<dbReference type="GO" id="GO:0003676">
    <property type="term" value="F:nucleic acid binding"/>
    <property type="evidence" value="ECO:0007669"/>
    <property type="project" value="InterPro"/>
</dbReference>
<feature type="compositionally biased region" description="Acidic residues" evidence="2">
    <location>
        <begin position="134"/>
        <end position="147"/>
    </location>
</feature>
<keyword evidence="1" id="KW-0862">Zinc</keyword>
<dbReference type="GO" id="GO:0008270">
    <property type="term" value="F:zinc ion binding"/>
    <property type="evidence" value="ECO:0007669"/>
    <property type="project" value="UniProtKB-KW"/>
</dbReference>
<evidence type="ECO:0000256" key="1">
    <source>
        <dbReference type="PROSITE-ProRule" id="PRU00047"/>
    </source>
</evidence>
<keyword evidence="5" id="KW-1185">Reference proteome</keyword>
<dbReference type="EMBL" id="JAAGAX010000018">
    <property type="protein sequence ID" value="KAF2283386.1"/>
    <property type="molecule type" value="Genomic_DNA"/>
</dbReference>
<dbReference type="AlphaFoldDB" id="A0A6A6K5M3"/>
<sequence>MGFGYVACQGQGRGGRNFQQNHRRDDEFKLKMDVPSFSGDLDNEEMTPTKKEETLQDVSLGGTVEIAKNPASVNNKASSSNPPKTNNPYAKPILVKCYKCNEMGHRSNECPNRKSINIIEKHDDDDDKIYCGLDGEDEEEDCEQDES</sequence>
<evidence type="ECO:0000259" key="3">
    <source>
        <dbReference type="PROSITE" id="PS50158"/>
    </source>
</evidence>
<dbReference type="PROSITE" id="PS50158">
    <property type="entry name" value="ZF_CCHC"/>
    <property type="match status" value="1"/>
</dbReference>